<protein>
    <submittedName>
        <fullName evidence="2">Uncharacterized protein</fullName>
    </submittedName>
</protein>
<sequence length="172" mass="19858">MARREIPPSLLPTIDLTKPIQLDDKTLIRLYRTQLESPKTEMAARLYAIEELVRLGETSYLNGFRMKAEMRIGTEEEQLEKLKTGRLGAMTGKGAPLFGDYLHRERGMTREDFEKLLKGDKTDIENEYYLKYISPTLKKYDKAIENCEKRIAVLKQVVAEINAKVPTTKIDF</sequence>
<dbReference type="Proteomes" id="UP000789941">
    <property type="component" value="Unassembled WGS sequence"/>
</dbReference>
<evidence type="ECO:0000313" key="3">
    <source>
        <dbReference type="Proteomes" id="UP000789941"/>
    </source>
</evidence>
<comment type="caution">
    <text evidence="2">The sequence shown here is derived from an EMBL/GenBank/DDBJ whole genome shotgun (WGS) entry which is preliminary data.</text>
</comment>
<name>A0A5E4LWK3_9ARCH</name>
<evidence type="ECO:0000313" key="2">
    <source>
        <dbReference type="EMBL" id="VVC04236.1"/>
    </source>
</evidence>
<evidence type="ECO:0000256" key="1">
    <source>
        <dbReference type="SAM" id="Coils"/>
    </source>
</evidence>
<gene>
    <name evidence="2" type="ORF">LFW2832_00829</name>
</gene>
<accession>A0A5E4LWK3</accession>
<feature type="coiled-coil region" evidence="1">
    <location>
        <begin position="137"/>
        <end position="164"/>
    </location>
</feature>
<reference evidence="2 3" key="1">
    <citation type="submission" date="2019-08" db="EMBL/GenBank/DDBJ databases">
        <authorList>
            <person name="Vazquez-Campos X."/>
        </authorList>
    </citation>
    <scope>NUCLEOTIDE SEQUENCE [LARGE SCALE GENOMIC DNA]</scope>
    <source>
        <strain evidence="2">LFW-283_2</strain>
    </source>
</reference>
<keyword evidence="1" id="KW-0175">Coiled coil</keyword>
<dbReference type="AlphaFoldDB" id="A0A5E4LWK3"/>
<organism evidence="2 3">
    <name type="scientific">Candidatus Bilamarchaeum dharawalense</name>
    <dbReference type="NCBI Taxonomy" id="2885759"/>
    <lineage>
        <taxon>Archaea</taxon>
        <taxon>Candidatus Micrarchaeota</taxon>
        <taxon>Candidatus Micrarchaeia</taxon>
        <taxon>Candidatus Anstonellales</taxon>
        <taxon>Candidatus Bilamarchaeaceae</taxon>
        <taxon>Candidatus Bilamarchaeum</taxon>
    </lineage>
</organism>
<proteinExistence type="predicted"/>
<dbReference type="EMBL" id="CABMJJ010000009">
    <property type="protein sequence ID" value="VVC04236.1"/>
    <property type="molecule type" value="Genomic_DNA"/>
</dbReference>